<feature type="modified residue" description="4-aspartylphosphate" evidence="6">
    <location>
        <position position="58"/>
    </location>
</feature>
<dbReference type="Pfam" id="PF00072">
    <property type="entry name" value="Response_reg"/>
    <property type="match status" value="1"/>
</dbReference>
<dbReference type="CDD" id="cd00383">
    <property type="entry name" value="trans_reg_C"/>
    <property type="match status" value="1"/>
</dbReference>
<organism evidence="10 11">
    <name type="scientific">Thermobaculum terrenum (strain ATCC BAA-798 / CCMEE 7001 / YNP1)</name>
    <dbReference type="NCBI Taxonomy" id="525904"/>
    <lineage>
        <taxon>Bacteria</taxon>
        <taxon>Bacillati</taxon>
        <taxon>Chloroflexota</taxon>
        <taxon>Chloroflexia</taxon>
        <taxon>Candidatus Thermobaculales</taxon>
        <taxon>Candidatus Thermobaculaceae</taxon>
        <taxon>Thermobaculum</taxon>
    </lineage>
</organism>
<protein>
    <submittedName>
        <fullName evidence="10">Two component transcriptional regulator, winged helix family</fullName>
    </submittedName>
</protein>
<dbReference type="SMART" id="SM00862">
    <property type="entry name" value="Trans_reg_C"/>
    <property type="match status" value="1"/>
</dbReference>
<dbReference type="SMART" id="SM00448">
    <property type="entry name" value="REC"/>
    <property type="match status" value="1"/>
</dbReference>
<dbReference type="FunFam" id="3.40.50.2300:FF:000001">
    <property type="entry name" value="DNA-binding response regulator PhoB"/>
    <property type="match status" value="1"/>
</dbReference>
<evidence type="ECO:0000259" key="8">
    <source>
        <dbReference type="PROSITE" id="PS50110"/>
    </source>
</evidence>
<accession>D1CGU9</accession>
<dbReference type="PANTHER" id="PTHR48111:SF50">
    <property type="entry name" value="KDP OPERON TRANSCRIPTIONAL REGULATORY PROTEIN KDPE"/>
    <property type="match status" value="1"/>
</dbReference>
<keyword evidence="5" id="KW-0804">Transcription</keyword>
<name>D1CGU9_THET1</name>
<dbReference type="PANTHER" id="PTHR48111">
    <property type="entry name" value="REGULATOR OF RPOS"/>
    <property type="match status" value="1"/>
</dbReference>
<dbReference type="SUPFAM" id="SSF52172">
    <property type="entry name" value="CheY-like"/>
    <property type="match status" value="1"/>
</dbReference>
<dbReference type="HOGENOM" id="CLU_000445_30_8_0"/>
<sequence>MSQRQPKARVLVIDDEHEILRILKSVLTNAGYAVSVASSGEEGMELFGLQPFDAVLLDLRMPGLSGLEVCAWLRARSDVPIIVLSVMGEENDKVRALDTGADDYLVKPFGVAELLARLRAALRRAGSKGQPEMIVRSGDLTIDLERRAVYVAGQLVRLTPTEYDVLKCLAVHGGKVVTHRMLLREVWGSEQPADTSNLRYTITQIRRKLGDDPTHPRYILTEPGVGYRLMVDG</sequence>
<keyword evidence="3" id="KW-0805">Transcription regulation</keyword>
<evidence type="ECO:0000256" key="6">
    <source>
        <dbReference type="PROSITE-ProRule" id="PRU00169"/>
    </source>
</evidence>
<dbReference type="GO" id="GO:0006355">
    <property type="term" value="P:regulation of DNA-templated transcription"/>
    <property type="evidence" value="ECO:0007669"/>
    <property type="project" value="InterPro"/>
</dbReference>
<dbReference type="GO" id="GO:0000976">
    <property type="term" value="F:transcription cis-regulatory region binding"/>
    <property type="evidence" value="ECO:0007669"/>
    <property type="project" value="TreeGrafter"/>
</dbReference>
<dbReference type="EMBL" id="CP001826">
    <property type="protein sequence ID" value="ACZ42970.1"/>
    <property type="molecule type" value="Genomic_DNA"/>
</dbReference>
<evidence type="ECO:0000256" key="4">
    <source>
        <dbReference type="ARBA" id="ARBA00023125"/>
    </source>
</evidence>
<dbReference type="PROSITE" id="PS50110">
    <property type="entry name" value="RESPONSE_REGULATORY"/>
    <property type="match status" value="1"/>
</dbReference>
<feature type="domain" description="Response regulatory" evidence="8">
    <location>
        <begin position="9"/>
        <end position="122"/>
    </location>
</feature>
<evidence type="ECO:0000256" key="3">
    <source>
        <dbReference type="ARBA" id="ARBA00023015"/>
    </source>
</evidence>
<dbReference type="AlphaFoldDB" id="D1CGU9"/>
<evidence type="ECO:0000256" key="7">
    <source>
        <dbReference type="PROSITE-ProRule" id="PRU01091"/>
    </source>
</evidence>
<reference evidence="11" key="1">
    <citation type="journal article" date="2010" name="Stand. Genomic Sci.">
        <title>Complete genome sequence of 'Thermobaculum terrenum' type strain (YNP1).</title>
        <authorList>
            <person name="Kiss H."/>
            <person name="Cleland D."/>
            <person name="Lapidus A."/>
            <person name="Lucas S."/>
            <person name="Glavina Del Rio T."/>
            <person name="Nolan M."/>
            <person name="Tice H."/>
            <person name="Han C."/>
            <person name="Goodwin L."/>
            <person name="Pitluck S."/>
            <person name="Liolios K."/>
            <person name="Ivanova N."/>
            <person name="Mavromatis K."/>
            <person name="Ovchinnikova G."/>
            <person name="Pati A."/>
            <person name="Chen A."/>
            <person name="Palaniappan K."/>
            <person name="Land M."/>
            <person name="Hauser L."/>
            <person name="Chang Y."/>
            <person name="Jeffries C."/>
            <person name="Lu M."/>
            <person name="Brettin T."/>
            <person name="Detter J."/>
            <person name="Goker M."/>
            <person name="Tindall B."/>
            <person name="Beck B."/>
            <person name="McDermott T."/>
            <person name="Woyke T."/>
            <person name="Bristow J."/>
            <person name="Eisen J."/>
            <person name="Markowitz V."/>
            <person name="Hugenholtz P."/>
            <person name="Kyrpides N."/>
            <person name="Klenk H."/>
            <person name="Cheng J."/>
        </authorList>
    </citation>
    <scope>NUCLEOTIDE SEQUENCE [LARGE SCALE GENOMIC DNA]</scope>
    <source>
        <strain evidence="11">ATCC BAA-798 / YNP1</strain>
    </source>
</reference>
<evidence type="ECO:0000256" key="5">
    <source>
        <dbReference type="ARBA" id="ARBA00023163"/>
    </source>
</evidence>
<dbReference type="Gene3D" id="6.10.250.690">
    <property type="match status" value="1"/>
</dbReference>
<dbReference type="InterPro" id="IPR001789">
    <property type="entry name" value="Sig_transdc_resp-reg_receiver"/>
</dbReference>
<keyword evidence="2" id="KW-0902">Two-component regulatory system</keyword>
<evidence type="ECO:0000313" key="11">
    <source>
        <dbReference type="Proteomes" id="UP000000323"/>
    </source>
</evidence>
<dbReference type="InterPro" id="IPR001867">
    <property type="entry name" value="OmpR/PhoB-type_DNA-bd"/>
</dbReference>
<feature type="domain" description="OmpR/PhoB-type" evidence="9">
    <location>
        <begin position="132"/>
        <end position="231"/>
    </location>
</feature>
<dbReference type="STRING" id="525904.Tter_2067"/>
<dbReference type="eggNOG" id="COG0745">
    <property type="taxonomic scope" value="Bacteria"/>
</dbReference>
<dbReference type="InterPro" id="IPR039420">
    <property type="entry name" value="WalR-like"/>
</dbReference>
<dbReference type="GO" id="GO:0032993">
    <property type="term" value="C:protein-DNA complex"/>
    <property type="evidence" value="ECO:0007669"/>
    <property type="project" value="TreeGrafter"/>
</dbReference>
<dbReference type="Pfam" id="PF00486">
    <property type="entry name" value="Trans_reg_C"/>
    <property type="match status" value="1"/>
</dbReference>
<feature type="DNA-binding region" description="OmpR/PhoB-type" evidence="7">
    <location>
        <begin position="132"/>
        <end position="231"/>
    </location>
</feature>
<dbReference type="Gene3D" id="1.10.10.10">
    <property type="entry name" value="Winged helix-like DNA-binding domain superfamily/Winged helix DNA-binding domain"/>
    <property type="match status" value="1"/>
</dbReference>
<dbReference type="Proteomes" id="UP000000323">
    <property type="component" value="Chromosome 2"/>
</dbReference>
<gene>
    <name evidence="10" type="ordered locus">Tter_2067</name>
</gene>
<dbReference type="GO" id="GO:0005829">
    <property type="term" value="C:cytosol"/>
    <property type="evidence" value="ECO:0007669"/>
    <property type="project" value="TreeGrafter"/>
</dbReference>
<keyword evidence="11" id="KW-1185">Reference proteome</keyword>
<dbReference type="GO" id="GO:0000156">
    <property type="term" value="F:phosphorelay response regulator activity"/>
    <property type="evidence" value="ECO:0007669"/>
    <property type="project" value="TreeGrafter"/>
</dbReference>
<dbReference type="PROSITE" id="PS51755">
    <property type="entry name" value="OMPR_PHOB"/>
    <property type="match status" value="1"/>
</dbReference>
<dbReference type="CDD" id="cd17574">
    <property type="entry name" value="REC_OmpR"/>
    <property type="match status" value="1"/>
</dbReference>
<evidence type="ECO:0000256" key="1">
    <source>
        <dbReference type="ARBA" id="ARBA00022553"/>
    </source>
</evidence>
<evidence type="ECO:0000313" key="10">
    <source>
        <dbReference type="EMBL" id="ACZ42970.1"/>
    </source>
</evidence>
<proteinExistence type="predicted"/>
<evidence type="ECO:0000259" key="9">
    <source>
        <dbReference type="PROSITE" id="PS51755"/>
    </source>
</evidence>
<dbReference type="RefSeq" id="WP_012876001.1">
    <property type="nucleotide sequence ID" value="NC_013526.1"/>
</dbReference>
<evidence type="ECO:0000256" key="2">
    <source>
        <dbReference type="ARBA" id="ARBA00023012"/>
    </source>
</evidence>
<keyword evidence="4 7" id="KW-0238">DNA-binding</keyword>
<dbReference type="InterPro" id="IPR011006">
    <property type="entry name" value="CheY-like_superfamily"/>
</dbReference>
<dbReference type="InterPro" id="IPR036388">
    <property type="entry name" value="WH-like_DNA-bd_sf"/>
</dbReference>
<dbReference type="OrthoDB" id="9790454at2"/>
<dbReference type="KEGG" id="ttr:Tter_2067"/>
<dbReference type="Gene3D" id="3.40.50.2300">
    <property type="match status" value="1"/>
</dbReference>
<keyword evidence="1 6" id="KW-0597">Phosphoprotein</keyword>